<dbReference type="Proteomes" id="UP000294929">
    <property type="component" value="Unassembled WGS sequence"/>
</dbReference>
<proteinExistence type="predicted"/>
<dbReference type="Gene3D" id="1.10.357.10">
    <property type="entry name" value="Tetracycline Repressor, domain 2"/>
    <property type="match status" value="1"/>
</dbReference>
<dbReference type="PANTHER" id="PTHR47752">
    <property type="entry name" value="HTH-TYPE TRANSCRIPTIONAL REPRESSOR FABR"/>
    <property type="match status" value="1"/>
</dbReference>
<reference evidence="5 6" key="1">
    <citation type="submission" date="2019-01" db="EMBL/GenBank/DDBJ databases">
        <title>High-quality-draft genome sequences of five non-tuberculosis mycobacteriaceae isolated from a nosocomial environment.</title>
        <authorList>
            <person name="Tiago I."/>
            <person name="Alarico S."/>
            <person name="Pereira S.G."/>
            <person name="Coelho C."/>
            <person name="Maranha A."/>
            <person name="Empadinhas N."/>
        </authorList>
    </citation>
    <scope>NUCLEOTIDE SEQUENCE [LARGE SCALE GENOMIC DNA]</scope>
    <source>
        <strain evidence="5 6">24AIII</strain>
    </source>
</reference>
<gene>
    <name evidence="5" type="ORF">EUA03_11045</name>
</gene>
<protein>
    <submittedName>
        <fullName evidence="5">TetR family transcriptional regulator</fullName>
    </submittedName>
</protein>
<evidence type="ECO:0000256" key="2">
    <source>
        <dbReference type="PROSITE-ProRule" id="PRU00335"/>
    </source>
</evidence>
<feature type="domain" description="HTH tetR-type" evidence="4">
    <location>
        <begin position="48"/>
        <end position="109"/>
    </location>
</feature>
<dbReference type="PANTHER" id="PTHR47752:SF1">
    <property type="entry name" value="HTH-TYPE TRANSCRIPTIONAL REPRESSOR FABR"/>
    <property type="match status" value="1"/>
</dbReference>
<dbReference type="Pfam" id="PF00440">
    <property type="entry name" value="TetR_N"/>
    <property type="match status" value="1"/>
</dbReference>
<evidence type="ECO:0000256" key="1">
    <source>
        <dbReference type="ARBA" id="ARBA00023125"/>
    </source>
</evidence>
<name>A0A4V3AWE0_MYCMU</name>
<dbReference type="InterPro" id="IPR009057">
    <property type="entry name" value="Homeodomain-like_sf"/>
</dbReference>
<accession>A0A4V3AWE0</accession>
<keyword evidence="1 2" id="KW-0238">DNA-binding</keyword>
<dbReference type="Gene3D" id="1.10.10.60">
    <property type="entry name" value="Homeodomain-like"/>
    <property type="match status" value="1"/>
</dbReference>
<dbReference type="PROSITE" id="PS50977">
    <property type="entry name" value="HTH_TETR_2"/>
    <property type="match status" value="1"/>
</dbReference>
<dbReference type="SUPFAM" id="SSF46689">
    <property type="entry name" value="Homeodomain-like"/>
    <property type="match status" value="1"/>
</dbReference>
<organism evidence="5 6">
    <name type="scientific">Mycolicibacterium mucogenicum</name>
    <name type="common">Mycobacterium mucogenicum</name>
    <dbReference type="NCBI Taxonomy" id="56689"/>
    <lineage>
        <taxon>Bacteria</taxon>
        <taxon>Bacillati</taxon>
        <taxon>Actinomycetota</taxon>
        <taxon>Actinomycetes</taxon>
        <taxon>Mycobacteriales</taxon>
        <taxon>Mycobacteriaceae</taxon>
        <taxon>Mycolicibacterium</taxon>
    </lineage>
</organism>
<comment type="caution">
    <text evidence="5">The sequence shown here is derived from an EMBL/GenBank/DDBJ whole genome shotgun (WGS) entry which is preliminary data.</text>
</comment>
<dbReference type="InterPro" id="IPR001647">
    <property type="entry name" value="HTH_TetR"/>
</dbReference>
<dbReference type="InterPro" id="IPR050692">
    <property type="entry name" value="HTH_transcr_repressor_FabR"/>
</dbReference>
<evidence type="ECO:0000313" key="5">
    <source>
        <dbReference type="EMBL" id="TDK90091.1"/>
    </source>
</evidence>
<evidence type="ECO:0000313" key="6">
    <source>
        <dbReference type="Proteomes" id="UP000294929"/>
    </source>
</evidence>
<dbReference type="GO" id="GO:0003677">
    <property type="term" value="F:DNA binding"/>
    <property type="evidence" value="ECO:0007669"/>
    <property type="project" value="UniProtKB-UniRule"/>
</dbReference>
<feature type="DNA-binding region" description="H-T-H motif" evidence="2">
    <location>
        <begin position="72"/>
        <end position="91"/>
    </location>
</feature>
<dbReference type="EMBL" id="SDLO01000007">
    <property type="protein sequence ID" value="TDK90091.1"/>
    <property type="molecule type" value="Genomic_DNA"/>
</dbReference>
<dbReference type="AlphaFoldDB" id="A0A4V3AWE0"/>
<evidence type="ECO:0000259" key="4">
    <source>
        <dbReference type="PROSITE" id="PS50977"/>
    </source>
</evidence>
<feature type="region of interest" description="Disordered" evidence="3">
    <location>
        <begin position="28"/>
        <end position="49"/>
    </location>
</feature>
<sequence>MIVDMARSIAIVGFVTGNTENKRSLSVEVDSGNGRDRHGRRTQQERREHTRRALMTAALDLTGSGSSFDALSLRQLASKAGVAPSAFYRYFQSLDDLGLAVIHETFRTLREIMGEMASLDIDASGGAIHVGVQALRGVVARDHAHLAFLARQRAAGHSVLRREIRSEIRLYASQLATYMARFEPIRSWTVGDVEMLSSMLMATILAGIDSMLEVIARGLDDETTARDLDTAATMLERQIRYLYVGATAWHSS</sequence>
<evidence type="ECO:0000256" key="3">
    <source>
        <dbReference type="SAM" id="MobiDB-lite"/>
    </source>
</evidence>